<dbReference type="InterPro" id="IPR052184">
    <property type="entry name" value="SDR_enzymes"/>
</dbReference>
<evidence type="ECO:0000313" key="2">
    <source>
        <dbReference type="EMBL" id="KAK3484773.1"/>
    </source>
</evidence>
<proteinExistence type="inferred from homology"/>
<organism evidence="2 3">
    <name type="scientific">Neurospora hispaniola</name>
    <dbReference type="NCBI Taxonomy" id="588809"/>
    <lineage>
        <taxon>Eukaryota</taxon>
        <taxon>Fungi</taxon>
        <taxon>Dikarya</taxon>
        <taxon>Ascomycota</taxon>
        <taxon>Pezizomycotina</taxon>
        <taxon>Sordariomycetes</taxon>
        <taxon>Sordariomycetidae</taxon>
        <taxon>Sordariales</taxon>
        <taxon>Sordariaceae</taxon>
        <taxon>Neurospora</taxon>
    </lineage>
</organism>
<dbReference type="Proteomes" id="UP001285908">
    <property type="component" value="Unassembled WGS sequence"/>
</dbReference>
<dbReference type="Pfam" id="PF00106">
    <property type="entry name" value="adh_short"/>
    <property type="match status" value="1"/>
</dbReference>
<accession>A0AAJ0MLJ4</accession>
<reference evidence="2 3" key="1">
    <citation type="journal article" date="2023" name="Mol. Phylogenet. Evol.">
        <title>Genome-scale phylogeny and comparative genomics of the fungal order Sordariales.</title>
        <authorList>
            <person name="Hensen N."/>
            <person name="Bonometti L."/>
            <person name="Westerberg I."/>
            <person name="Brannstrom I.O."/>
            <person name="Guillou S."/>
            <person name="Cros-Aarteil S."/>
            <person name="Calhoun S."/>
            <person name="Haridas S."/>
            <person name="Kuo A."/>
            <person name="Mondo S."/>
            <person name="Pangilinan J."/>
            <person name="Riley R."/>
            <person name="LaButti K."/>
            <person name="Andreopoulos B."/>
            <person name="Lipzen A."/>
            <person name="Chen C."/>
            <person name="Yan M."/>
            <person name="Daum C."/>
            <person name="Ng V."/>
            <person name="Clum A."/>
            <person name="Steindorff A."/>
            <person name="Ohm R.A."/>
            <person name="Martin F."/>
            <person name="Silar P."/>
            <person name="Natvig D.O."/>
            <person name="Lalanne C."/>
            <person name="Gautier V."/>
            <person name="Ament-Velasquez S.L."/>
            <person name="Kruys A."/>
            <person name="Hutchinson M.I."/>
            <person name="Powell A.J."/>
            <person name="Barry K."/>
            <person name="Miller A.N."/>
            <person name="Grigoriev I.V."/>
            <person name="Debuchy R."/>
            <person name="Gladieux P."/>
            <person name="Hiltunen Thoren M."/>
            <person name="Johannesson H."/>
        </authorList>
    </citation>
    <scope>NUCLEOTIDE SEQUENCE [LARGE SCALE GENOMIC DNA]</scope>
    <source>
        <strain evidence="2 3">FGSC 10403</strain>
    </source>
</reference>
<dbReference type="PANTHER" id="PTHR45458">
    <property type="entry name" value="SHORT-CHAIN DEHYDROGENASE/REDUCTASE SDR"/>
    <property type="match status" value="1"/>
</dbReference>
<gene>
    <name evidence="2" type="ORF">B0T23DRAFT_433309</name>
</gene>
<dbReference type="GeneID" id="87878058"/>
<dbReference type="CDD" id="cd05325">
    <property type="entry name" value="carb_red_sniffer_like_SDR_c"/>
    <property type="match status" value="1"/>
</dbReference>
<dbReference type="PRINTS" id="PR00081">
    <property type="entry name" value="GDHRDH"/>
</dbReference>
<dbReference type="EMBL" id="JAULSX010000013">
    <property type="protein sequence ID" value="KAK3484773.1"/>
    <property type="molecule type" value="Genomic_DNA"/>
</dbReference>
<comment type="caution">
    <text evidence="2">The sequence shown here is derived from an EMBL/GenBank/DDBJ whole genome shotgun (WGS) entry which is preliminary data.</text>
</comment>
<name>A0AAJ0MLJ4_9PEZI</name>
<dbReference type="GO" id="GO:0016616">
    <property type="term" value="F:oxidoreductase activity, acting on the CH-OH group of donors, NAD or NADP as acceptor"/>
    <property type="evidence" value="ECO:0007669"/>
    <property type="project" value="TreeGrafter"/>
</dbReference>
<evidence type="ECO:0000313" key="3">
    <source>
        <dbReference type="Proteomes" id="UP001285908"/>
    </source>
</evidence>
<comment type="similarity">
    <text evidence="1">Belongs to the short-chain dehydrogenases/reductases (SDR) family.</text>
</comment>
<dbReference type="InterPro" id="IPR002347">
    <property type="entry name" value="SDR_fam"/>
</dbReference>
<dbReference type="InterPro" id="IPR036291">
    <property type="entry name" value="NAD(P)-bd_dom_sf"/>
</dbReference>
<sequence length="272" mass="29665">MASFLITGASRGLGLAFVKELASRKSSEVSNIFAGARSNVPALQELSKTDPRVQFVKLDVTNPESVKEAAAQVEKKLEGKGLDVLINNAAVCHYDMQKMSNPTLEKDIMREMTGLEEEFQVNVLGVQYTTREFLPLVEKSELKKVVNITSTFGSISSASDPAIAWSPCPAYKITKAALNALTVQYALEYQNKGFSFIALCPGWLKTDIGSQMADLTTEEGAKASLDIILTPGQVYNGKFPMIKVKGWETQEEAASHGGYAGKNVYDGRNIPW</sequence>
<dbReference type="RefSeq" id="XP_062687827.1">
    <property type="nucleotide sequence ID" value="XM_062840436.1"/>
</dbReference>
<evidence type="ECO:0008006" key="4">
    <source>
        <dbReference type="Google" id="ProtNLM"/>
    </source>
</evidence>
<evidence type="ECO:0000256" key="1">
    <source>
        <dbReference type="RuleBase" id="RU000363"/>
    </source>
</evidence>
<keyword evidence="3" id="KW-1185">Reference proteome</keyword>
<dbReference type="PRINTS" id="PR00080">
    <property type="entry name" value="SDRFAMILY"/>
</dbReference>
<dbReference type="PANTHER" id="PTHR45458:SF1">
    <property type="entry name" value="SHORT CHAIN DEHYDROGENASE"/>
    <property type="match status" value="1"/>
</dbReference>
<protein>
    <recommendedName>
        <fullName evidence="4">NAD(P)-binding protein</fullName>
    </recommendedName>
</protein>
<dbReference type="Gene3D" id="3.40.50.720">
    <property type="entry name" value="NAD(P)-binding Rossmann-like Domain"/>
    <property type="match status" value="1"/>
</dbReference>
<dbReference type="AlphaFoldDB" id="A0AAJ0MLJ4"/>
<dbReference type="SUPFAM" id="SSF51735">
    <property type="entry name" value="NAD(P)-binding Rossmann-fold domains"/>
    <property type="match status" value="1"/>
</dbReference>